<dbReference type="OrthoDB" id="9112061at2"/>
<keyword evidence="3" id="KW-1185">Reference proteome</keyword>
<proteinExistence type="predicted"/>
<dbReference type="PANTHER" id="PTHR10992:SF1032">
    <property type="entry name" value="METHYLESTERASE 17"/>
    <property type="match status" value="1"/>
</dbReference>
<name>A0A323V355_9RHOO</name>
<dbReference type="GO" id="GO:0080030">
    <property type="term" value="F:methyl indole-3-acetate esterase activity"/>
    <property type="evidence" value="ECO:0007669"/>
    <property type="project" value="TreeGrafter"/>
</dbReference>
<keyword evidence="2" id="KW-0378">Hydrolase</keyword>
<dbReference type="Proteomes" id="UP000248259">
    <property type="component" value="Unassembled WGS sequence"/>
</dbReference>
<reference evidence="2 3" key="1">
    <citation type="submission" date="2018-06" db="EMBL/GenBank/DDBJ databases">
        <title>Azoarcus communis strain SWub3 genome.</title>
        <authorList>
            <person name="Zorraquino Salvo V."/>
            <person name="Toubiana D."/>
            <person name="Blumwald E."/>
        </authorList>
    </citation>
    <scope>NUCLEOTIDE SEQUENCE [LARGE SCALE GENOMIC DNA]</scope>
    <source>
        <strain evidence="2 3">SWub3</strain>
    </source>
</reference>
<protein>
    <submittedName>
        <fullName evidence="2">Alpha/beta hydrolase</fullName>
    </submittedName>
</protein>
<organism evidence="2 3">
    <name type="scientific">Parazoarcus communis SWub3 = DSM 12120</name>
    <dbReference type="NCBI Taxonomy" id="1121029"/>
    <lineage>
        <taxon>Bacteria</taxon>
        <taxon>Pseudomonadati</taxon>
        <taxon>Pseudomonadota</taxon>
        <taxon>Betaproteobacteria</taxon>
        <taxon>Rhodocyclales</taxon>
        <taxon>Zoogloeaceae</taxon>
        <taxon>Parazoarcus</taxon>
    </lineage>
</organism>
<dbReference type="GO" id="GO:0080031">
    <property type="term" value="F:methyl salicylate esterase activity"/>
    <property type="evidence" value="ECO:0007669"/>
    <property type="project" value="TreeGrafter"/>
</dbReference>
<dbReference type="AlphaFoldDB" id="A0A323V355"/>
<dbReference type="GO" id="GO:0009694">
    <property type="term" value="P:jasmonic acid metabolic process"/>
    <property type="evidence" value="ECO:0007669"/>
    <property type="project" value="TreeGrafter"/>
</dbReference>
<gene>
    <name evidence="2" type="ORF">DNK49_04830</name>
</gene>
<evidence type="ECO:0000259" key="1">
    <source>
        <dbReference type="Pfam" id="PF12697"/>
    </source>
</evidence>
<dbReference type="GO" id="GO:0009696">
    <property type="term" value="P:salicylic acid metabolic process"/>
    <property type="evidence" value="ECO:0007669"/>
    <property type="project" value="TreeGrafter"/>
</dbReference>
<dbReference type="Gene3D" id="3.40.50.1820">
    <property type="entry name" value="alpha/beta hydrolase"/>
    <property type="match status" value="1"/>
</dbReference>
<dbReference type="SUPFAM" id="SSF53474">
    <property type="entry name" value="alpha/beta-Hydrolases"/>
    <property type="match status" value="1"/>
</dbReference>
<dbReference type="PANTHER" id="PTHR10992">
    <property type="entry name" value="METHYLESTERASE FAMILY MEMBER"/>
    <property type="match status" value="1"/>
</dbReference>
<accession>A0A323V355</accession>
<dbReference type="InterPro" id="IPR029058">
    <property type="entry name" value="AB_hydrolase_fold"/>
</dbReference>
<comment type="caution">
    <text evidence="2">The sequence shown here is derived from an EMBL/GenBank/DDBJ whole genome shotgun (WGS) entry which is preliminary data.</text>
</comment>
<dbReference type="Pfam" id="PF12697">
    <property type="entry name" value="Abhydrolase_6"/>
    <property type="match status" value="1"/>
</dbReference>
<feature type="domain" description="AB hydrolase-1" evidence="1">
    <location>
        <begin position="10"/>
        <end position="244"/>
    </location>
</feature>
<dbReference type="GO" id="GO:0080032">
    <property type="term" value="F:methyl jasmonate esterase activity"/>
    <property type="evidence" value="ECO:0007669"/>
    <property type="project" value="TreeGrafter"/>
</dbReference>
<evidence type="ECO:0000313" key="3">
    <source>
        <dbReference type="Proteomes" id="UP000248259"/>
    </source>
</evidence>
<dbReference type="InterPro" id="IPR045889">
    <property type="entry name" value="MES/HNL"/>
</dbReference>
<dbReference type="InterPro" id="IPR000073">
    <property type="entry name" value="AB_hydrolase_1"/>
</dbReference>
<sequence length="271" mass="29711">MAEPSMNRHLILIHGAWQGSWSFAAWRPLLARQGWHTHAVDLPGNGWNDCPPESASLETYVDHVCALIDTLDGPAVVLGHSGGGIVASQVAETRPARVACLVYLAGMMLPSGLSFAQLVSQCREAHPEADLRGIGAYLKYDDEQRFSSVPPEAARRIFLHDCPDRDADFAVGLFRPQAERGRAMTPSLSPERYGRVPRIYVEALQDRSVAHLCQRRMQALCPGATRITLDCGHVPQLAQPERLTELLCSALEHQLAAGPIPRITPNQEACQ</sequence>
<dbReference type="EMBL" id="QKOE01000002">
    <property type="protein sequence ID" value="PZA17846.1"/>
    <property type="molecule type" value="Genomic_DNA"/>
</dbReference>
<evidence type="ECO:0000313" key="2">
    <source>
        <dbReference type="EMBL" id="PZA17846.1"/>
    </source>
</evidence>